<accession>A0A318KCS1</accession>
<dbReference type="EMBL" id="QJKI01000029">
    <property type="protein sequence ID" value="PXX74690.1"/>
    <property type="molecule type" value="Genomic_DNA"/>
</dbReference>
<gene>
    <name evidence="3" type="ORF">DFR34_12926</name>
</gene>
<sequence>MPSKWPSNPAMRTKLVFVLGLLLAAASAQALEFRSVKSHGAIMHEAPWASSKKLYVLSQGYPVEVIGSQPDWVRVRDAAGGVAWMSTASLSNQRTVVATANRTELRRSPDAKATLAFSVDKDVVLQMVEPPKNGWVKLRHADGSSGYGQISAFWGL</sequence>
<name>A0A318KCS1_9NEIS</name>
<dbReference type="Gene3D" id="2.30.30.40">
    <property type="entry name" value="SH3 Domains"/>
    <property type="match status" value="2"/>
</dbReference>
<evidence type="ECO:0000256" key="1">
    <source>
        <dbReference type="SAM" id="SignalP"/>
    </source>
</evidence>
<reference evidence="3 4" key="1">
    <citation type="submission" date="2018-05" db="EMBL/GenBank/DDBJ databases">
        <title>Genomic Encyclopedia of Type Strains, Phase IV (KMG-IV): sequencing the most valuable type-strain genomes for metagenomic binning, comparative biology and taxonomic classification.</title>
        <authorList>
            <person name="Goeker M."/>
        </authorList>
    </citation>
    <scope>NUCLEOTIDE SEQUENCE [LARGE SCALE GENOMIC DNA]</scope>
    <source>
        <strain evidence="3 4">DSM 29661</strain>
    </source>
</reference>
<dbReference type="AlphaFoldDB" id="A0A318KCS1"/>
<organism evidence="3 4">
    <name type="scientific">Rivihabitans pingtungensis</name>
    <dbReference type="NCBI Taxonomy" id="1054498"/>
    <lineage>
        <taxon>Bacteria</taxon>
        <taxon>Pseudomonadati</taxon>
        <taxon>Pseudomonadota</taxon>
        <taxon>Betaproteobacteria</taxon>
        <taxon>Neisseriales</taxon>
        <taxon>Aquaspirillaceae</taxon>
        <taxon>Rivihabitans</taxon>
    </lineage>
</organism>
<feature type="chain" id="PRO_5016370193" evidence="1">
    <location>
        <begin position="31"/>
        <end position="156"/>
    </location>
</feature>
<dbReference type="InterPro" id="IPR003646">
    <property type="entry name" value="SH3-like_bac-type"/>
</dbReference>
<evidence type="ECO:0000313" key="3">
    <source>
        <dbReference type="EMBL" id="PXX74690.1"/>
    </source>
</evidence>
<keyword evidence="4" id="KW-1185">Reference proteome</keyword>
<comment type="caution">
    <text evidence="3">The sequence shown here is derived from an EMBL/GenBank/DDBJ whole genome shotgun (WGS) entry which is preliminary data.</text>
</comment>
<proteinExistence type="predicted"/>
<dbReference type="Pfam" id="PF06347">
    <property type="entry name" value="SH3_4"/>
    <property type="match status" value="1"/>
</dbReference>
<dbReference type="Pfam" id="PF08239">
    <property type="entry name" value="SH3_3"/>
    <property type="match status" value="1"/>
</dbReference>
<evidence type="ECO:0000313" key="4">
    <source>
        <dbReference type="Proteomes" id="UP000247555"/>
    </source>
</evidence>
<dbReference type="InterPro" id="IPR010466">
    <property type="entry name" value="DUF1058"/>
</dbReference>
<evidence type="ECO:0000259" key="2">
    <source>
        <dbReference type="Pfam" id="PF08239"/>
    </source>
</evidence>
<feature type="signal peptide" evidence="1">
    <location>
        <begin position="1"/>
        <end position="30"/>
    </location>
</feature>
<dbReference type="Proteomes" id="UP000247555">
    <property type="component" value="Unassembled WGS sequence"/>
</dbReference>
<feature type="domain" description="SH3b" evidence="2">
    <location>
        <begin position="40"/>
        <end position="91"/>
    </location>
</feature>
<keyword evidence="1" id="KW-0732">Signal</keyword>
<protein>
    <submittedName>
        <fullName evidence="3">SH3-like domain-containing protein</fullName>
    </submittedName>
</protein>